<keyword evidence="6" id="KW-0694">RNA-binding</keyword>
<proteinExistence type="inferred from homology"/>
<dbReference type="InterPro" id="IPR007829">
    <property type="entry name" value="TM2"/>
</dbReference>
<feature type="region of interest" description="Disordered" evidence="7">
    <location>
        <begin position="242"/>
        <end position="352"/>
    </location>
</feature>
<protein>
    <recommendedName>
        <fullName evidence="9">RRM domain-containing protein</fullName>
    </recommendedName>
</protein>
<gene>
    <name evidence="10" type="ORF">PCOR1329_LOCUS37244</name>
</gene>
<keyword evidence="4 8" id="KW-1133">Transmembrane helix</keyword>
<evidence type="ECO:0000256" key="2">
    <source>
        <dbReference type="ARBA" id="ARBA00008284"/>
    </source>
</evidence>
<dbReference type="CDD" id="cd00590">
    <property type="entry name" value="RRM_SF"/>
    <property type="match status" value="1"/>
</dbReference>
<evidence type="ECO:0000256" key="7">
    <source>
        <dbReference type="SAM" id="MobiDB-lite"/>
    </source>
</evidence>
<organism evidence="10 11">
    <name type="scientific">Prorocentrum cordatum</name>
    <dbReference type="NCBI Taxonomy" id="2364126"/>
    <lineage>
        <taxon>Eukaryota</taxon>
        <taxon>Sar</taxon>
        <taxon>Alveolata</taxon>
        <taxon>Dinophyceae</taxon>
        <taxon>Prorocentrales</taxon>
        <taxon>Prorocentraceae</taxon>
        <taxon>Prorocentrum</taxon>
    </lineage>
</organism>
<dbReference type="PANTHER" id="PTHR21016">
    <property type="entry name" value="BETA-AMYLOID BINDING PROTEIN-RELATED"/>
    <property type="match status" value="1"/>
</dbReference>
<dbReference type="InterPro" id="IPR000504">
    <property type="entry name" value="RRM_dom"/>
</dbReference>
<evidence type="ECO:0000256" key="8">
    <source>
        <dbReference type="SAM" id="Phobius"/>
    </source>
</evidence>
<sequence>MVLLIIYQVALCTIPYTMLYKFAPFAIINKFVLCKIPDSVLIYKFVLYQVGDSTLQPMMYTMLLAMYNCVLYNSLYTMLMYNTVLYQVLCPMLHTMPYAMATDPAARRALRPSAVLSPDGSTVHLAPPAVGGLAGAAGPILAAACAAWGSPGWPASGPGTDGPSALQPPAAPRQPDGSAQSGNLQNTTPARVAGLAYASELAPEREPIATFAAVPLADDPALPGRSAGAGTDALTFASSRGRLQWQPGSQAEASKEAPHRTNGQHSLWRPGSPAGGGVDSPGRSSGWEPLLRASSPGCGARASTDALERTNGTEPLQRLGTSMAGACTQGHDRASGWEPPQQQSSPAGTRTDALGLANDWEPLPRPEGSMARACTPGHDRMSGWGALQQQSSLAGTSTNALGRANGCESLQRPGGIMALSCTLGHDRTSGWEPLQRAGSPAGAGMDAMGRAKPLQRPGSSLVGASTDALGCANDSEPLQHTGSTMAGACTLGHDRPSGLEPVQRACIPAGAGTDAIGRANGWEPLQRPGSMAGHDRVSGLEPPQQQSSLAGANTDALGRASGWEPLRRPGSMAGTCTPGHDRARGWEPLQRLGSPALAAGNPSGGTSAWDPGKLPASFGEVPSDWTAQAAWHGLWEGRAVPASGSRSPSRWQADATCGQWGGSRSPYLAEPVAVAASRLESAGELRWFGGAPLCRERDLGGYFAAGHFALQPLGDFQPGDLSATILPEHSAQWAGGELPRRQDNGLSGSWEKGGIVISSTQHRTRDAVVTSSPPRGLASPLATTALCEDTVFQLSASRSSLGAQSSVAATPFEPAALQAMSPSFLQEQLLDLGPSRPALEAAAAAGPPAAQQAASPSFLGEQSPPGSALREPVARGALSQTVPGGQPRSAWAEAPPPRGDLFDQLDANGDGVISRAEWSQARWLPAAAGEQAVRQPGCGLDEASALTTGTPYVANAHSAAGMSRPCGSVNATVELYTSRPISSKVVTFGLSTSRLISSKIATVEPIASRPLSSETVVIRLVTSRTLTVASLGMGEEGLLSKPTNAERKETGARLQGGAGKLRAPWPLPVESSAREGTKGKGPGPQTTGTEAAPKPSSAADILASFRSGWRARVQALPKPEEGSAAAEASGGGPGDAEQASGGRDSAARPAGADGARPPGARGGGGAQEHDRKDDHAGDRGRHDSSDRGRGQRVQGRDEPGNSRGGGGRRGPSPQKSRRQENDHRSRRSNLIKVTGVPRDLSENEIREVFESEAGPVGSCELDRGTAYLRFKRPEHAAKAADIFDRGELNGKVIKVTVEEYYTQNAICRQNFCVNPVFPGLNDLSLLEQLVWQCSSHAQVTNYLEFCKGVVNYDPALPSPKSTAKPMDAIVKAQDDAASTMYFYHLSGMGYEAWDHPVPSQSDDKCVQSIWRMVCFTYFPKAQAGCTSGLASPYQRPCAGPCHNYVQACGVECCDESLQCAFKHEVKSTSEKGVSMLQTGYVDELGPSAECTGHYESAGGRAGAPLGLLLAILGLHLAASAEGSPGSAGHAKVPRGFLVAGILAACCVLLTGCSMDMPYHNTANWRKQQNYLVAYEYVPQGQDSSSAILNSCADLSLPATSQCSGHGYCKEWNPKNLQKAAVSFCMCERDWADPECGTRRKSQTKAFFLSLFGGVFALDYFYLGFPLWGFAKLGTFGGLGFWWLVDIIRTGAGPVYGHDYRVANDLPHWVFVLVTITAFSAAGFLYSLDSYLSFRKKKRDMMMKLHEGEEARSSVPTEMVDGPRFRAPVAPGGAQYGGTPRPWSGYGSTTGPLPNAGAPYGRF</sequence>
<dbReference type="InterPro" id="IPR012677">
    <property type="entry name" value="Nucleotide-bd_a/b_plait_sf"/>
</dbReference>
<evidence type="ECO:0000256" key="3">
    <source>
        <dbReference type="ARBA" id="ARBA00022692"/>
    </source>
</evidence>
<reference evidence="10" key="1">
    <citation type="submission" date="2023-10" db="EMBL/GenBank/DDBJ databases">
        <authorList>
            <person name="Chen Y."/>
            <person name="Shah S."/>
            <person name="Dougan E. K."/>
            <person name="Thang M."/>
            <person name="Chan C."/>
        </authorList>
    </citation>
    <scope>NUCLEOTIDE SEQUENCE [LARGE SCALE GENOMIC DNA]</scope>
</reference>
<feature type="region of interest" description="Disordered" evidence="7">
    <location>
        <begin position="840"/>
        <end position="907"/>
    </location>
</feature>
<evidence type="ECO:0000259" key="9">
    <source>
        <dbReference type="PROSITE" id="PS50102"/>
    </source>
</evidence>
<evidence type="ECO:0000256" key="1">
    <source>
        <dbReference type="ARBA" id="ARBA00004141"/>
    </source>
</evidence>
<feature type="transmembrane region" description="Helical" evidence="8">
    <location>
        <begin position="1536"/>
        <end position="1558"/>
    </location>
</feature>
<keyword evidence="3 8" id="KW-0812">Transmembrane</keyword>
<dbReference type="SMART" id="SM00360">
    <property type="entry name" value="RRM"/>
    <property type="match status" value="1"/>
</dbReference>
<dbReference type="InterPro" id="IPR018247">
    <property type="entry name" value="EF_Hand_1_Ca_BS"/>
</dbReference>
<comment type="caution">
    <text evidence="10">The sequence shown here is derived from an EMBL/GenBank/DDBJ whole genome shotgun (WGS) entry which is preliminary data.</text>
</comment>
<evidence type="ECO:0000256" key="4">
    <source>
        <dbReference type="ARBA" id="ARBA00022989"/>
    </source>
</evidence>
<dbReference type="PANTHER" id="PTHR21016:SF25">
    <property type="entry name" value="TM2 DOMAIN-CONTAINING PROTEIN DDB_G0277895-RELATED"/>
    <property type="match status" value="1"/>
</dbReference>
<dbReference type="SUPFAM" id="SSF54928">
    <property type="entry name" value="RNA-binding domain, RBD"/>
    <property type="match status" value="1"/>
</dbReference>
<keyword evidence="5 8" id="KW-0472">Membrane</keyword>
<dbReference type="PROSITE" id="PS50102">
    <property type="entry name" value="RRM"/>
    <property type="match status" value="1"/>
</dbReference>
<accession>A0ABN9TAJ9</accession>
<comment type="subcellular location">
    <subcellularLocation>
        <location evidence="1">Membrane</location>
        <topology evidence="1">Multi-pass membrane protein</topology>
    </subcellularLocation>
</comment>
<feature type="region of interest" description="Disordered" evidence="7">
    <location>
        <begin position="1037"/>
        <end position="1097"/>
    </location>
</feature>
<dbReference type="Gene3D" id="3.30.70.330">
    <property type="match status" value="1"/>
</dbReference>
<dbReference type="Proteomes" id="UP001189429">
    <property type="component" value="Unassembled WGS sequence"/>
</dbReference>
<feature type="transmembrane region" description="Helical" evidence="8">
    <location>
        <begin position="1646"/>
        <end position="1670"/>
    </location>
</feature>
<evidence type="ECO:0000256" key="6">
    <source>
        <dbReference type="PROSITE-ProRule" id="PRU00176"/>
    </source>
</evidence>
<dbReference type="InterPro" id="IPR050932">
    <property type="entry name" value="TM2D1-3-like"/>
</dbReference>
<name>A0ABN9TAJ9_9DINO</name>
<feature type="compositionally biased region" description="Low complexity" evidence="7">
    <location>
        <begin position="840"/>
        <end position="857"/>
    </location>
</feature>
<dbReference type="PROSITE" id="PS00018">
    <property type="entry name" value="EF_HAND_1"/>
    <property type="match status" value="1"/>
</dbReference>
<dbReference type="Pfam" id="PF05154">
    <property type="entry name" value="TM2"/>
    <property type="match status" value="1"/>
</dbReference>
<evidence type="ECO:0000313" key="11">
    <source>
        <dbReference type="Proteomes" id="UP001189429"/>
    </source>
</evidence>
<evidence type="ECO:0000313" key="10">
    <source>
        <dbReference type="EMBL" id="CAK0842346.1"/>
    </source>
</evidence>
<keyword evidence="11" id="KW-1185">Reference proteome</keyword>
<feature type="region of interest" description="Disordered" evidence="7">
    <location>
        <begin position="153"/>
        <end position="186"/>
    </location>
</feature>
<feature type="region of interest" description="Disordered" evidence="7">
    <location>
        <begin position="521"/>
        <end position="613"/>
    </location>
</feature>
<evidence type="ECO:0000256" key="5">
    <source>
        <dbReference type="ARBA" id="ARBA00023136"/>
    </source>
</evidence>
<feature type="compositionally biased region" description="Basic and acidic residues" evidence="7">
    <location>
        <begin position="1167"/>
        <end position="1200"/>
    </location>
</feature>
<feature type="transmembrane region" description="Helical" evidence="8">
    <location>
        <begin position="1708"/>
        <end position="1733"/>
    </location>
</feature>
<feature type="region of interest" description="Disordered" evidence="7">
    <location>
        <begin position="1115"/>
        <end position="1233"/>
    </location>
</feature>
<dbReference type="Pfam" id="PF00076">
    <property type="entry name" value="RRM_1"/>
    <property type="match status" value="1"/>
</dbReference>
<comment type="similarity">
    <text evidence="2">Belongs to the TM2 family.</text>
</comment>
<dbReference type="EMBL" id="CAUYUJ010014516">
    <property type="protein sequence ID" value="CAK0842346.1"/>
    <property type="molecule type" value="Genomic_DNA"/>
</dbReference>
<feature type="compositionally biased region" description="Polar residues" evidence="7">
    <location>
        <begin position="177"/>
        <end position="186"/>
    </location>
</feature>
<feature type="domain" description="RRM" evidence="9">
    <location>
        <begin position="1229"/>
        <end position="1300"/>
    </location>
</feature>
<feature type="compositionally biased region" description="Low complexity" evidence="7">
    <location>
        <begin position="1135"/>
        <end position="1159"/>
    </location>
</feature>
<dbReference type="InterPro" id="IPR035979">
    <property type="entry name" value="RBD_domain_sf"/>
</dbReference>